<reference evidence="1" key="1">
    <citation type="submission" date="2014-09" db="EMBL/GenBank/DDBJ databases">
        <authorList>
            <person name="Magalhaes I.L.F."/>
            <person name="Oliveira U."/>
            <person name="Santos F.R."/>
            <person name="Vidigal T.H.D.A."/>
            <person name="Brescovit A.D."/>
            <person name="Santos A.J."/>
        </authorList>
    </citation>
    <scope>NUCLEOTIDE SEQUENCE</scope>
    <source>
        <tissue evidence="1">Shoot tissue taken approximately 20 cm above the soil surface</tissue>
    </source>
</reference>
<dbReference type="EMBL" id="GBRH01221829">
    <property type="protein sequence ID" value="JAD76066.1"/>
    <property type="molecule type" value="Transcribed_RNA"/>
</dbReference>
<evidence type="ECO:0000313" key="1">
    <source>
        <dbReference type="EMBL" id="JAD76066.1"/>
    </source>
</evidence>
<name>A0A0A9CKI4_ARUDO</name>
<organism evidence="1">
    <name type="scientific">Arundo donax</name>
    <name type="common">Giant reed</name>
    <name type="synonym">Donax arundinaceus</name>
    <dbReference type="NCBI Taxonomy" id="35708"/>
    <lineage>
        <taxon>Eukaryota</taxon>
        <taxon>Viridiplantae</taxon>
        <taxon>Streptophyta</taxon>
        <taxon>Embryophyta</taxon>
        <taxon>Tracheophyta</taxon>
        <taxon>Spermatophyta</taxon>
        <taxon>Magnoliopsida</taxon>
        <taxon>Liliopsida</taxon>
        <taxon>Poales</taxon>
        <taxon>Poaceae</taxon>
        <taxon>PACMAD clade</taxon>
        <taxon>Arundinoideae</taxon>
        <taxon>Arundineae</taxon>
        <taxon>Arundo</taxon>
    </lineage>
</organism>
<dbReference type="AlphaFoldDB" id="A0A0A9CKI4"/>
<protein>
    <submittedName>
        <fullName evidence="1">Dek1</fullName>
    </submittedName>
</protein>
<reference evidence="1" key="2">
    <citation type="journal article" date="2015" name="Data Brief">
        <title>Shoot transcriptome of the giant reed, Arundo donax.</title>
        <authorList>
            <person name="Barrero R.A."/>
            <person name="Guerrero F.D."/>
            <person name="Moolhuijzen P."/>
            <person name="Goolsby J.A."/>
            <person name="Tidwell J."/>
            <person name="Bellgard S.E."/>
            <person name="Bellgard M.I."/>
        </authorList>
    </citation>
    <scope>NUCLEOTIDE SEQUENCE</scope>
    <source>
        <tissue evidence="1">Shoot tissue taken approximately 20 cm above the soil surface</tissue>
    </source>
</reference>
<proteinExistence type="predicted"/>
<sequence length="76" mass="8440">MGSGRWTDTITVSMMNIRVKTIKARNGEPANFWNISLEWFSQFSSPLLLSSSDREIWLAIVVSNLSESVAVTSTSS</sequence>
<accession>A0A0A9CKI4</accession>